<dbReference type="RefSeq" id="WP_312748599.1">
    <property type="nucleotide sequence ID" value="NZ_CP116968.1"/>
</dbReference>
<dbReference type="SUPFAM" id="SSF56925">
    <property type="entry name" value="OMPA-like"/>
    <property type="match status" value="1"/>
</dbReference>
<reference evidence="3 4" key="1">
    <citation type="submission" date="2023-01" db="EMBL/GenBank/DDBJ databases">
        <title>Cultivation and genomic characterization of new, ubiquitous marine nitrite-oxidizing bacteria from the Nitrospirales.</title>
        <authorList>
            <person name="Mueller A.J."/>
            <person name="Daebeler A."/>
            <person name="Herbold C.W."/>
            <person name="Kirkegaard R.H."/>
            <person name="Daims H."/>
        </authorList>
    </citation>
    <scope>NUCLEOTIDE SEQUENCE [LARGE SCALE GENOMIC DNA]</scope>
    <source>
        <strain evidence="3 4">DK</strain>
    </source>
</reference>
<sequence>MMIDKWIKTILAVLALIVALSVGSPFARAENKWAFGTDIGFLSDTTDDTVFTLSFQGDYFLNSQVSVGPQLLFSPGGDLTQVTFAGIGRYHIPVGAVTIIPFGGIGFVYADLEHGRRDDSDVSYSFPFGATAAFKINRTVDLSSTLIFTFQDIDLDNRKNSDNFNIGMLFGFRFQP</sequence>
<protein>
    <submittedName>
        <fullName evidence="3">Outer membrane beta-barrel protein</fullName>
    </submittedName>
</protein>
<name>A0AA96GKX8_9BACT</name>
<evidence type="ECO:0000259" key="2">
    <source>
        <dbReference type="Pfam" id="PF13505"/>
    </source>
</evidence>
<evidence type="ECO:0000313" key="4">
    <source>
        <dbReference type="Proteomes" id="UP001302494"/>
    </source>
</evidence>
<proteinExistence type="predicted"/>
<accession>A0AA96GKX8</accession>
<dbReference type="KEGG" id="nneo:PQG83_08845"/>
<organism evidence="3 4">
    <name type="scientific">Candidatus Nitrospira neomarina</name>
    <dbReference type="NCBI Taxonomy" id="3020899"/>
    <lineage>
        <taxon>Bacteria</taxon>
        <taxon>Pseudomonadati</taxon>
        <taxon>Nitrospirota</taxon>
        <taxon>Nitrospiria</taxon>
        <taxon>Nitrospirales</taxon>
        <taxon>Nitrospiraceae</taxon>
        <taxon>Nitrospira</taxon>
    </lineage>
</organism>
<dbReference type="Pfam" id="PF13505">
    <property type="entry name" value="OMP_b-brl"/>
    <property type="match status" value="1"/>
</dbReference>
<evidence type="ECO:0000256" key="1">
    <source>
        <dbReference type="ARBA" id="ARBA00022729"/>
    </source>
</evidence>
<feature type="domain" description="Outer membrane protein beta-barrel" evidence="2">
    <location>
        <begin position="13"/>
        <end position="172"/>
    </location>
</feature>
<dbReference type="InterPro" id="IPR011250">
    <property type="entry name" value="OMP/PagP_B-barrel"/>
</dbReference>
<keyword evidence="1" id="KW-0732">Signal</keyword>
<keyword evidence="4" id="KW-1185">Reference proteome</keyword>
<gene>
    <name evidence="3" type="ORF">PQG83_08845</name>
</gene>
<dbReference type="InterPro" id="IPR027385">
    <property type="entry name" value="Beta-barrel_OMP"/>
</dbReference>
<dbReference type="AlphaFoldDB" id="A0AA96GKX8"/>
<evidence type="ECO:0000313" key="3">
    <source>
        <dbReference type="EMBL" id="WNM63846.1"/>
    </source>
</evidence>
<dbReference type="EMBL" id="CP116968">
    <property type="protein sequence ID" value="WNM63846.1"/>
    <property type="molecule type" value="Genomic_DNA"/>
</dbReference>
<dbReference type="Proteomes" id="UP001302494">
    <property type="component" value="Chromosome"/>
</dbReference>